<organism evidence="2">
    <name type="scientific">Caenorhabditis remanei</name>
    <name type="common">Caenorhabditis vulgaris</name>
    <dbReference type="NCBI Taxonomy" id="31234"/>
    <lineage>
        <taxon>Eukaryota</taxon>
        <taxon>Metazoa</taxon>
        <taxon>Ecdysozoa</taxon>
        <taxon>Nematoda</taxon>
        <taxon>Chromadorea</taxon>
        <taxon>Rhabditida</taxon>
        <taxon>Rhabditina</taxon>
        <taxon>Rhabditomorpha</taxon>
        <taxon>Rhabditoidea</taxon>
        <taxon>Rhabditidae</taxon>
        <taxon>Peloderinae</taxon>
        <taxon>Caenorhabditis</taxon>
    </lineage>
</organism>
<gene>
    <name evidence="1" type="ORF">CRE_26672</name>
</gene>
<dbReference type="Proteomes" id="UP000008281">
    <property type="component" value="Unassembled WGS sequence"/>
</dbReference>
<dbReference type="InParanoid" id="E3MKW2"/>
<protein>
    <submittedName>
        <fullName evidence="1">Uncharacterized protein</fullName>
    </submittedName>
</protein>
<dbReference type="AlphaFoldDB" id="E3MKW2"/>
<sequence length="110" mass="12753">MNDVIPETSESIATSEDTYQCIKKNLDFIRHCVEKLAKSNDPKDMELLNKICLELCQLAMMIKERFPNHIPSSTRQIETNTHETNDIVRVEFPSKKRRRVVKTSEKFGAV</sequence>
<evidence type="ECO:0000313" key="1">
    <source>
        <dbReference type="EMBL" id="EFP04278.1"/>
    </source>
</evidence>
<evidence type="ECO:0000313" key="2">
    <source>
        <dbReference type="Proteomes" id="UP000008281"/>
    </source>
</evidence>
<dbReference type="HOGENOM" id="CLU_2173348_0_0_1"/>
<dbReference type="EMBL" id="DS268453">
    <property type="protein sequence ID" value="EFP04278.1"/>
    <property type="molecule type" value="Genomic_DNA"/>
</dbReference>
<accession>E3MKW2</accession>
<reference evidence="1" key="1">
    <citation type="submission" date="2007-07" db="EMBL/GenBank/DDBJ databases">
        <title>PCAP assembly of the Caenorhabditis remanei genome.</title>
        <authorList>
            <consortium name="The Caenorhabditis remanei Sequencing Consortium"/>
            <person name="Wilson R.K."/>
        </authorList>
    </citation>
    <scope>NUCLEOTIDE SEQUENCE [LARGE SCALE GENOMIC DNA]</scope>
    <source>
        <strain evidence="1">PB4641</strain>
    </source>
</reference>
<dbReference type="GeneID" id="9818271"/>
<dbReference type="KEGG" id="crq:GCK72_009146"/>
<proteinExistence type="predicted"/>
<keyword evidence="2" id="KW-1185">Reference proteome</keyword>
<name>E3MKW2_CAERE</name>
<dbReference type="CTD" id="9818271"/>
<dbReference type="RefSeq" id="XP_003103220.2">
    <property type="nucleotide sequence ID" value="XM_003103172.2"/>
</dbReference>